<evidence type="ECO:0000313" key="14">
    <source>
        <dbReference type="Proteomes" id="UP001358417"/>
    </source>
</evidence>
<comment type="subcellular location">
    <subcellularLocation>
        <location evidence="1">Endomembrane system</location>
        <topology evidence="1">Multi-pass membrane protein</topology>
    </subcellularLocation>
    <subcellularLocation>
        <location evidence="10">Vacuole membrane</location>
    </subcellularLocation>
</comment>
<feature type="transmembrane region" description="Helical" evidence="10">
    <location>
        <begin position="321"/>
        <end position="340"/>
    </location>
</feature>
<evidence type="ECO:0000256" key="6">
    <source>
        <dbReference type="ARBA" id="ARBA00022837"/>
    </source>
</evidence>
<feature type="compositionally biased region" description="Basic residues" evidence="11">
    <location>
        <begin position="1"/>
        <end position="10"/>
    </location>
</feature>
<keyword evidence="6 10" id="KW-0106">Calcium</keyword>
<evidence type="ECO:0000256" key="1">
    <source>
        <dbReference type="ARBA" id="ARBA00004127"/>
    </source>
</evidence>
<feature type="transmembrane region" description="Helical" evidence="10">
    <location>
        <begin position="110"/>
        <end position="129"/>
    </location>
</feature>
<keyword evidence="4 10" id="KW-0109">Calcium transport</keyword>
<protein>
    <recommendedName>
        <fullName evidence="10">Vacuolar calcium ion transporter</fullName>
    </recommendedName>
</protein>
<dbReference type="GO" id="GO:0006874">
    <property type="term" value="P:intracellular calcium ion homeostasis"/>
    <property type="evidence" value="ECO:0007669"/>
    <property type="project" value="TreeGrafter"/>
</dbReference>
<feature type="domain" description="Sodium/calcium exchanger membrane region" evidence="12">
    <location>
        <begin position="109"/>
        <end position="285"/>
    </location>
</feature>
<dbReference type="NCBIfam" id="TIGR00378">
    <property type="entry name" value="cax"/>
    <property type="match status" value="1"/>
</dbReference>
<organism evidence="13 14">
    <name type="scientific">Exophiala bonariae</name>
    <dbReference type="NCBI Taxonomy" id="1690606"/>
    <lineage>
        <taxon>Eukaryota</taxon>
        <taxon>Fungi</taxon>
        <taxon>Dikarya</taxon>
        <taxon>Ascomycota</taxon>
        <taxon>Pezizomycotina</taxon>
        <taxon>Eurotiomycetes</taxon>
        <taxon>Chaetothyriomycetidae</taxon>
        <taxon>Chaetothyriales</taxon>
        <taxon>Herpotrichiellaceae</taxon>
        <taxon>Exophiala</taxon>
    </lineage>
</organism>
<dbReference type="Proteomes" id="UP001358417">
    <property type="component" value="Unassembled WGS sequence"/>
</dbReference>
<dbReference type="PANTHER" id="PTHR31503:SF14">
    <property type="entry name" value="VACUOLAR CALCIUM ION TRANSPORTER"/>
    <property type="match status" value="1"/>
</dbReference>
<feature type="transmembrane region" description="Helical" evidence="10">
    <location>
        <begin position="265"/>
        <end position="284"/>
    </location>
</feature>
<evidence type="ECO:0000256" key="4">
    <source>
        <dbReference type="ARBA" id="ARBA00022568"/>
    </source>
</evidence>
<dbReference type="InterPro" id="IPR004713">
    <property type="entry name" value="CaH_exchang"/>
</dbReference>
<dbReference type="PANTHER" id="PTHR31503">
    <property type="entry name" value="VACUOLAR CALCIUM ION TRANSPORTER"/>
    <property type="match status" value="1"/>
</dbReference>
<gene>
    <name evidence="13" type="ORF">LTR84_003651</name>
</gene>
<dbReference type="Pfam" id="PF01699">
    <property type="entry name" value="Na_Ca_ex"/>
    <property type="match status" value="2"/>
</dbReference>
<keyword evidence="9 10" id="KW-0472">Membrane</keyword>
<evidence type="ECO:0000256" key="9">
    <source>
        <dbReference type="ARBA" id="ARBA00023136"/>
    </source>
</evidence>
<dbReference type="GO" id="GO:0012505">
    <property type="term" value="C:endomembrane system"/>
    <property type="evidence" value="ECO:0007669"/>
    <property type="project" value="UniProtKB-SubCell"/>
</dbReference>
<dbReference type="Gene3D" id="1.20.1420.30">
    <property type="entry name" value="NCX, central ion-binding region"/>
    <property type="match status" value="2"/>
</dbReference>
<sequence>MGLFNRKSKPVTKEHRTASNDTAEKANGTNGTTPPPGTSNGVLPQYNHNNHEVTRGINPDGESGRKGFSPIHFLKITWRSSCTASRIVNVLWPFVPAAIALHFVKGDHHLWTFAVNYIAMVPAANLLGFAGQEFARKLPSVAGIIIETMLGGVVEIVLFMVLIAKDDGTGQPGHGNKILVIQAAILGSILTNLLLCLGSCFLVGGMKHKEQKFHPAISEVGSGLLLVAGFALLIPSAFFSSLSGSTVPEGQEGYTETLLRRDTQSISHGVSIILIISFLLYLVYNCVSHDNVFEEVLKADELADRDRHKDLRKAKLTMTEAIIAILISLTFISLIAVFLVAEIEYVVEHGVPDTFLGLILVPLVEKAAEHITTIDEAHDNQMNFALFHCLGPSLQTALFNAPLVVIVGWGLHKPMDLNFEIFTVVLLVLSILVVGNFLRDGSSNYLEGALLVVSEIPDVKRFVAGSKLILRCVKVVYVIIAVTAYYYPNAELTTSNGRAAAEGGETVEHAIRMLMH</sequence>
<keyword evidence="10" id="KW-0050">Antiport</keyword>
<dbReference type="EMBL" id="JAVRRD010000017">
    <property type="protein sequence ID" value="KAK5050370.1"/>
    <property type="molecule type" value="Genomic_DNA"/>
</dbReference>
<dbReference type="GO" id="GO:0000329">
    <property type="term" value="C:fungal-type vacuole membrane"/>
    <property type="evidence" value="ECO:0007669"/>
    <property type="project" value="TreeGrafter"/>
</dbReference>
<evidence type="ECO:0000256" key="2">
    <source>
        <dbReference type="ARBA" id="ARBA00008170"/>
    </source>
</evidence>
<evidence type="ECO:0000256" key="7">
    <source>
        <dbReference type="ARBA" id="ARBA00022989"/>
    </source>
</evidence>
<evidence type="ECO:0000256" key="3">
    <source>
        <dbReference type="ARBA" id="ARBA00022448"/>
    </source>
</evidence>
<accession>A0AAV9N8M4</accession>
<feature type="transmembrane region" description="Helical" evidence="10">
    <location>
        <begin position="385"/>
        <end position="411"/>
    </location>
</feature>
<dbReference type="RefSeq" id="XP_064704956.1">
    <property type="nucleotide sequence ID" value="XM_064847235.1"/>
</dbReference>
<comment type="similarity">
    <text evidence="2 10">Belongs to the Ca(2+):cation antiporter (CaCA) (TC 2.A.19) family.</text>
</comment>
<evidence type="ECO:0000313" key="13">
    <source>
        <dbReference type="EMBL" id="KAK5050370.1"/>
    </source>
</evidence>
<feature type="region of interest" description="Disordered" evidence="11">
    <location>
        <begin position="1"/>
        <end position="63"/>
    </location>
</feature>
<dbReference type="InterPro" id="IPR004837">
    <property type="entry name" value="NaCa_Exmemb"/>
</dbReference>
<dbReference type="InterPro" id="IPR004798">
    <property type="entry name" value="CAX-like"/>
</dbReference>
<keyword evidence="14" id="KW-1185">Reference proteome</keyword>
<feature type="compositionally biased region" description="Basic and acidic residues" evidence="11">
    <location>
        <begin position="11"/>
        <end position="24"/>
    </location>
</feature>
<dbReference type="InterPro" id="IPR044880">
    <property type="entry name" value="NCX_ion-bd_dom_sf"/>
</dbReference>
<evidence type="ECO:0000256" key="8">
    <source>
        <dbReference type="ARBA" id="ARBA00023065"/>
    </source>
</evidence>
<dbReference type="GO" id="GO:0015369">
    <property type="term" value="F:calcium:proton antiporter activity"/>
    <property type="evidence" value="ECO:0007669"/>
    <property type="project" value="UniProtKB-UniRule"/>
</dbReference>
<feature type="transmembrane region" description="Helical" evidence="10">
    <location>
        <begin position="224"/>
        <end position="245"/>
    </location>
</feature>
<dbReference type="GeneID" id="89971834"/>
<evidence type="ECO:0000256" key="11">
    <source>
        <dbReference type="SAM" id="MobiDB-lite"/>
    </source>
</evidence>
<feature type="transmembrane region" description="Helical" evidence="10">
    <location>
        <begin position="179"/>
        <end position="203"/>
    </location>
</feature>
<feature type="transmembrane region" description="Helical" evidence="10">
    <location>
        <begin position="87"/>
        <end position="104"/>
    </location>
</feature>
<feature type="transmembrane region" description="Helical" evidence="10">
    <location>
        <begin position="417"/>
        <end position="438"/>
    </location>
</feature>
<evidence type="ECO:0000259" key="12">
    <source>
        <dbReference type="Pfam" id="PF01699"/>
    </source>
</evidence>
<keyword evidence="10" id="KW-0926">Vacuole</keyword>
<comment type="caution">
    <text evidence="13">The sequence shown here is derived from an EMBL/GenBank/DDBJ whole genome shotgun (WGS) entry which is preliminary data.</text>
</comment>
<reference evidence="13 14" key="1">
    <citation type="submission" date="2023-08" db="EMBL/GenBank/DDBJ databases">
        <title>Black Yeasts Isolated from many extreme environments.</title>
        <authorList>
            <person name="Coleine C."/>
            <person name="Stajich J.E."/>
            <person name="Selbmann L."/>
        </authorList>
    </citation>
    <scope>NUCLEOTIDE SEQUENCE [LARGE SCALE GENOMIC DNA]</scope>
    <source>
        <strain evidence="13 14">CCFEE 5792</strain>
    </source>
</reference>
<feature type="transmembrane region" description="Helical" evidence="10">
    <location>
        <begin position="141"/>
        <end position="164"/>
    </location>
</feature>
<keyword evidence="5 10" id="KW-0812">Transmembrane</keyword>
<name>A0AAV9N8M4_9EURO</name>
<evidence type="ECO:0000256" key="10">
    <source>
        <dbReference type="RuleBase" id="RU365028"/>
    </source>
</evidence>
<keyword evidence="3 10" id="KW-0813">Transport</keyword>
<feature type="domain" description="Sodium/calcium exchanger membrane region" evidence="12">
    <location>
        <begin position="322"/>
        <end position="453"/>
    </location>
</feature>
<feature type="transmembrane region" description="Helical" evidence="10">
    <location>
        <begin position="346"/>
        <end position="364"/>
    </location>
</feature>
<feature type="transmembrane region" description="Helical" evidence="10">
    <location>
        <begin position="468"/>
        <end position="487"/>
    </location>
</feature>
<keyword evidence="7 10" id="KW-1133">Transmembrane helix</keyword>
<evidence type="ECO:0000256" key="5">
    <source>
        <dbReference type="ARBA" id="ARBA00022692"/>
    </source>
</evidence>
<comment type="function">
    <text evidence="10">Has a role in promoting intracellular calcium ion sequestration via the exchange of calcium ions for hydrogen ions across the vacuolar membrane. Involved also in manganese ion homeostasis via its uptake into the vacuole.</text>
</comment>
<proteinExistence type="inferred from homology"/>
<keyword evidence="8 10" id="KW-0406">Ion transport</keyword>
<dbReference type="AlphaFoldDB" id="A0AAV9N8M4"/>